<feature type="compositionally biased region" description="Pro residues" evidence="2">
    <location>
        <begin position="410"/>
        <end position="420"/>
    </location>
</feature>
<name>A0ABW2KAX8_9ACTN</name>
<proteinExistence type="inferred from homology"/>
<dbReference type="SUPFAM" id="SSF48264">
    <property type="entry name" value="Cytochrome P450"/>
    <property type="match status" value="1"/>
</dbReference>
<comment type="similarity">
    <text evidence="1">Belongs to the cytochrome P450 family.</text>
</comment>
<feature type="region of interest" description="Disordered" evidence="2">
    <location>
        <begin position="410"/>
        <end position="511"/>
    </location>
</feature>
<dbReference type="InterPro" id="IPR036396">
    <property type="entry name" value="Cyt_P450_sf"/>
</dbReference>
<keyword evidence="4" id="KW-1185">Reference proteome</keyword>
<feature type="region of interest" description="Disordered" evidence="2">
    <location>
        <begin position="80"/>
        <end position="107"/>
    </location>
</feature>
<dbReference type="Gene3D" id="1.10.630.10">
    <property type="entry name" value="Cytochrome P450"/>
    <property type="match status" value="1"/>
</dbReference>
<dbReference type="PANTHER" id="PTHR46696">
    <property type="entry name" value="P450, PUTATIVE (EUROFUNG)-RELATED"/>
    <property type="match status" value="1"/>
</dbReference>
<dbReference type="PROSITE" id="PS00086">
    <property type="entry name" value="CYTOCHROME_P450"/>
    <property type="match status" value="1"/>
</dbReference>
<evidence type="ECO:0000256" key="2">
    <source>
        <dbReference type="SAM" id="MobiDB-lite"/>
    </source>
</evidence>
<protein>
    <submittedName>
        <fullName evidence="3">Cytochrome P450</fullName>
    </submittedName>
</protein>
<dbReference type="InterPro" id="IPR017972">
    <property type="entry name" value="Cyt_P450_CS"/>
</dbReference>
<gene>
    <name evidence="3" type="ORF">ACFQRF_05310</name>
</gene>
<sequence length="511" mass="53992">MTHRDRQDGRPDARCPVRPDAVPLYRDAAPPAGGARWADLRARFGPVAPVEISPGVPGWLLLGYHENLDVLRDTDRFTADPRHRARADHAAPSTPEPPGGPGTAALPADGAAHRRLRAPVVDALSRLGDPWLPRQIREITDRLVDSFAARGTADLITEYAAPLPALVLNRLFGLEDAYGRLLAGATATLSDPGADPETAARAARRLRGYVTGLVARRRARPGADLASWLLAHPAGLSDEEAAAELALFVTAGNEPTGHLIGNALRLLLADPDLAAGHRGGALTSAGLLDHVMWVDPPVPTLAGRFAVHDLRIGDADIRAGEALVLGFAPAHADPHVAGDSGAGFAGNRAHLMWGAGPHGCPARALAREIAAIAVETVADRLPDLALAVPAERLRWRGSYAVHGLMELPVRFPPTAAPEPEPAPRRRPVRRMAVNRAARARGARYHAPAAPEDPPAPAGEPAGGAGPAGPRRTGRPPRPASGARYHVPERRDGEAADPLTDLLADWRRSGER</sequence>
<dbReference type="Proteomes" id="UP001596540">
    <property type="component" value="Unassembled WGS sequence"/>
</dbReference>
<organism evidence="3 4">
    <name type="scientific">Marinactinospora rubrisoli</name>
    <dbReference type="NCBI Taxonomy" id="2715399"/>
    <lineage>
        <taxon>Bacteria</taxon>
        <taxon>Bacillati</taxon>
        <taxon>Actinomycetota</taxon>
        <taxon>Actinomycetes</taxon>
        <taxon>Streptosporangiales</taxon>
        <taxon>Nocardiopsidaceae</taxon>
        <taxon>Marinactinospora</taxon>
    </lineage>
</organism>
<evidence type="ECO:0000313" key="3">
    <source>
        <dbReference type="EMBL" id="MFC7327153.1"/>
    </source>
</evidence>
<dbReference type="InterPro" id="IPR002397">
    <property type="entry name" value="Cyt_P450_B"/>
</dbReference>
<comment type="caution">
    <text evidence="3">The sequence shown here is derived from an EMBL/GenBank/DDBJ whole genome shotgun (WGS) entry which is preliminary data.</text>
</comment>
<evidence type="ECO:0000313" key="4">
    <source>
        <dbReference type="Proteomes" id="UP001596540"/>
    </source>
</evidence>
<reference evidence="4" key="1">
    <citation type="journal article" date="2019" name="Int. J. Syst. Evol. Microbiol.">
        <title>The Global Catalogue of Microorganisms (GCM) 10K type strain sequencing project: providing services to taxonomists for standard genome sequencing and annotation.</title>
        <authorList>
            <consortium name="The Broad Institute Genomics Platform"/>
            <consortium name="The Broad Institute Genome Sequencing Center for Infectious Disease"/>
            <person name="Wu L."/>
            <person name="Ma J."/>
        </authorList>
    </citation>
    <scope>NUCLEOTIDE SEQUENCE [LARGE SCALE GENOMIC DNA]</scope>
    <source>
        <strain evidence="4">CGMCC 4.7382</strain>
    </source>
</reference>
<accession>A0ABW2KAX8</accession>
<dbReference type="PANTHER" id="PTHR46696:SF1">
    <property type="entry name" value="CYTOCHROME P450 YJIB-RELATED"/>
    <property type="match status" value="1"/>
</dbReference>
<evidence type="ECO:0000256" key="1">
    <source>
        <dbReference type="ARBA" id="ARBA00010617"/>
    </source>
</evidence>
<dbReference type="EMBL" id="JBHTBH010000002">
    <property type="protein sequence ID" value="MFC7327153.1"/>
    <property type="molecule type" value="Genomic_DNA"/>
</dbReference>
<dbReference type="RefSeq" id="WP_379869330.1">
    <property type="nucleotide sequence ID" value="NZ_JBHTBH010000002.1"/>
</dbReference>
<dbReference type="PRINTS" id="PR00359">
    <property type="entry name" value="BP450"/>
</dbReference>